<dbReference type="GO" id="GO:0005829">
    <property type="term" value="C:cytosol"/>
    <property type="evidence" value="ECO:0007669"/>
    <property type="project" value="TreeGrafter"/>
</dbReference>
<dbReference type="EMBL" id="FWZX01000002">
    <property type="protein sequence ID" value="SME98860.1"/>
    <property type="molecule type" value="Genomic_DNA"/>
</dbReference>
<accession>A0A1Y6BDW2</accession>
<dbReference type="SUPFAM" id="SSF51735">
    <property type="entry name" value="NAD(P)-binding Rossmann-fold domains"/>
    <property type="match status" value="1"/>
</dbReference>
<dbReference type="Gene3D" id="3.40.50.720">
    <property type="entry name" value="NAD(P)-binding Rossmann-like Domain"/>
    <property type="match status" value="1"/>
</dbReference>
<dbReference type="InterPro" id="IPR020904">
    <property type="entry name" value="Sc_DH/Rdtase_CS"/>
</dbReference>
<sequence length="271" mass="28338">MSFAGKRALVVGGAKGIGLATARRLCSAGGEVIVWDNDAAALEGLDFLEAGARALVELTDRAAVAERIAGLRQAGTRLDAVIVAAGVHATCPVEFMSDALLDRTLEVNFTAHAKLVRDLIPLMAPDGRIVGVSSIAAAVGIPMSSAYAASKAALELFYETLATELLPRRLWAVIVQPGNVNTGFNETGNDFRGAAGDPLAEGYRKVVDSIHSRHGMPPEAVAEAICAALAARRPRLHYVVGKNAAKANLAKRLLGRQGAAVMLRRHFGLGG</sequence>
<dbReference type="PRINTS" id="PR00080">
    <property type="entry name" value="SDRFAMILY"/>
</dbReference>
<dbReference type="PROSITE" id="PS00061">
    <property type="entry name" value="ADH_SHORT"/>
    <property type="match status" value="1"/>
</dbReference>
<evidence type="ECO:0000256" key="1">
    <source>
        <dbReference type="ARBA" id="ARBA00006484"/>
    </source>
</evidence>
<keyword evidence="6" id="KW-1185">Reference proteome</keyword>
<dbReference type="Pfam" id="PF00106">
    <property type="entry name" value="adh_short"/>
    <property type="match status" value="1"/>
</dbReference>
<evidence type="ECO:0000313" key="6">
    <source>
        <dbReference type="Proteomes" id="UP000192917"/>
    </source>
</evidence>
<evidence type="ECO:0000313" key="5">
    <source>
        <dbReference type="EMBL" id="SME98860.1"/>
    </source>
</evidence>
<dbReference type="GO" id="GO:0016491">
    <property type="term" value="F:oxidoreductase activity"/>
    <property type="evidence" value="ECO:0007669"/>
    <property type="project" value="UniProtKB-KW"/>
</dbReference>
<evidence type="ECO:0000256" key="3">
    <source>
        <dbReference type="RuleBase" id="RU000363"/>
    </source>
</evidence>
<dbReference type="SMART" id="SM00822">
    <property type="entry name" value="PKS_KR"/>
    <property type="match status" value="1"/>
</dbReference>
<dbReference type="InterPro" id="IPR002347">
    <property type="entry name" value="SDR_fam"/>
</dbReference>
<dbReference type="InterPro" id="IPR057326">
    <property type="entry name" value="KR_dom"/>
</dbReference>
<protein>
    <submittedName>
        <fullName evidence="5">NAD(P)-dependent dehydrogenase, short-chain alcohol dehydrogenase family</fullName>
    </submittedName>
</protein>
<keyword evidence="2" id="KW-0560">Oxidoreductase</keyword>
<proteinExistence type="inferred from homology"/>
<dbReference type="PANTHER" id="PTHR43391">
    <property type="entry name" value="RETINOL DEHYDROGENASE-RELATED"/>
    <property type="match status" value="1"/>
</dbReference>
<dbReference type="RefSeq" id="WP_085121285.1">
    <property type="nucleotide sequence ID" value="NZ_FWZX01000002.1"/>
</dbReference>
<evidence type="ECO:0000256" key="2">
    <source>
        <dbReference type="ARBA" id="ARBA00023002"/>
    </source>
</evidence>
<dbReference type="STRING" id="560819.SAMN05428998_102216"/>
<evidence type="ECO:0000259" key="4">
    <source>
        <dbReference type="SMART" id="SM00822"/>
    </source>
</evidence>
<gene>
    <name evidence="5" type="ORF">SAMN05428998_102216</name>
</gene>
<organism evidence="5 6">
    <name type="scientific">Tistlia consotensis USBA 355</name>
    <dbReference type="NCBI Taxonomy" id="560819"/>
    <lineage>
        <taxon>Bacteria</taxon>
        <taxon>Pseudomonadati</taxon>
        <taxon>Pseudomonadota</taxon>
        <taxon>Alphaproteobacteria</taxon>
        <taxon>Rhodospirillales</taxon>
        <taxon>Rhodovibrionaceae</taxon>
        <taxon>Tistlia</taxon>
    </lineage>
</organism>
<dbReference type="PANTHER" id="PTHR43391:SF86">
    <property type="entry name" value="SHORT-CHAIN DEHYDROGENASE_REDUCTASE FAMILY PROTEIN"/>
    <property type="match status" value="1"/>
</dbReference>
<dbReference type="InterPro" id="IPR036291">
    <property type="entry name" value="NAD(P)-bd_dom_sf"/>
</dbReference>
<dbReference type="AlphaFoldDB" id="A0A1Y6BDW2"/>
<dbReference type="Proteomes" id="UP000192917">
    <property type="component" value="Unassembled WGS sequence"/>
</dbReference>
<feature type="domain" description="Ketoreductase" evidence="4">
    <location>
        <begin position="6"/>
        <end position="183"/>
    </location>
</feature>
<name>A0A1Y6BDW2_9PROT</name>
<comment type="similarity">
    <text evidence="1 3">Belongs to the short-chain dehydrogenases/reductases (SDR) family.</text>
</comment>
<reference evidence="5 6" key="1">
    <citation type="submission" date="2017-04" db="EMBL/GenBank/DDBJ databases">
        <authorList>
            <person name="Afonso C.L."/>
            <person name="Miller P.J."/>
            <person name="Scott M.A."/>
            <person name="Spackman E."/>
            <person name="Goraichik I."/>
            <person name="Dimitrov K.M."/>
            <person name="Suarez D.L."/>
            <person name="Swayne D.E."/>
        </authorList>
    </citation>
    <scope>NUCLEOTIDE SEQUENCE [LARGE SCALE GENOMIC DNA]</scope>
    <source>
        <strain evidence="5 6">USBA 355</strain>
    </source>
</reference>
<dbReference type="PRINTS" id="PR00081">
    <property type="entry name" value="GDHRDH"/>
</dbReference>